<proteinExistence type="predicted"/>
<feature type="coiled-coil region" evidence="1">
    <location>
        <begin position="514"/>
        <end position="548"/>
    </location>
</feature>
<gene>
    <name evidence="3" type="ORF">DY000_02060301</name>
</gene>
<dbReference type="EMBL" id="QGKV02001556">
    <property type="protein sequence ID" value="KAF3518623.1"/>
    <property type="molecule type" value="Genomic_DNA"/>
</dbReference>
<feature type="region of interest" description="Disordered" evidence="2">
    <location>
        <begin position="696"/>
        <end position="733"/>
    </location>
</feature>
<reference evidence="3 4" key="1">
    <citation type="journal article" date="2020" name="BMC Genomics">
        <title>Intraspecific diversification of the crop wild relative Brassica cretica Lam. using demographic model selection.</title>
        <authorList>
            <person name="Kioukis A."/>
            <person name="Michalopoulou V.A."/>
            <person name="Briers L."/>
            <person name="Pirintsos S."/>
            <person name="Studholme D.J."/>
            <person name="Pavlidis P."/>
            <person name="Sarris P.F."/>
        </authorList>
    </citation>
    <scope>NUCLEOTIDE SEQUENCE [LARGE SCALE GENOMIC DNA]</scope>
    <source>
        <strain evidence="4">cv. PFS-1207/04</strain>
    </source>
</reference>
<organism evidence="3 4">
    <name type="scientific">Brassica cretica</name>
    <name type="common">Mustard</name>
    <dbReference type="NCBI Taxonomy" id="69181"/>
    <lineage>
        <taxon>Eukaryota</taxon>
        <taxon>Viridiplantae</taxon>
        <taxon>Streptophyta</taxon>
        <taxon>Embryophyta</taxon>
        <taxon>Tracheophyta</taxon>
        <taxon>Spermatophyta</taxon>
        <taxon>Magnoliopsida</taxon>
        <taxon>eudicotyledons</taxon>
        <taxon>Gunneridae</taxon>
        <taxon>Pentapetalae</taxon>
        <taxon>rosids</taxon>
        <taxon>malvids</taxon>
        <taxon>Brassicales</taxon>
        <taxon>Brassicaceae</taxon>
        <taxon>Brassiceae</taxon>
        <taxon>Brassica</taxon>
    </lineage>
</organism>
<protein>
    <submittedName>
        <fullName evidence="3">Uncharacterized protein</fullName>
    </submittedName>
</protein>
<feature type="compositionally biased region" description="Polar residues" evidence="2">
    <location>
        <begin position="702"/>
        <end position="711"/>
    </location>
</feature>
<dbReference type="Proteomes" id="UP000266723">
    <property type="component" value="Unassembled WGS sequence"/>
</dbReference>
<feature type="region of interest" description="Disordered" evidence="2">
    <location>
        <begin position="335"/>
        <end position="354"/>
    </location>
</feature>
<sequence length="733" mass="82636">MLWWLKGRRGKAANFGSHKVFEEEPLDYSHQRPRLDTRKPLDDDPDPIFDEEDEPGPVFDEEATSITSIVMKSHLCFDPGKTHAPLSSELQEHCEQSSLLNSQPDMFVKISSLDVIRFGLEKFDLLSSETDKTWHFLRSFRDNCVVLSFDYILVYNSFFDKRLEHLIDVSQTELTLLCSDVEKDMHAQPQKSESIDRSQQPEIWRCIVVQTGYLGDASDRVSVQGEYFNSQKVFYRESNFPVRPTHQGFTEAWNHMKSFTEEKVMNFPTRGPLIHLSASTRFLKFDVVSLVVLNEQDKHDQFPRRATTDELSELNDTTLELVSELSDTRLELNELSNTEDGAGSAAGRNEPFQPNEKTPLSFLVRLSPSFDPSFVGPFSFGVHIHFLSIRSSVRSLGFFTLSPGLQNNSAAASGKRFRSSKHVMEEPSRSKQKPKGRKFALKSDGPSSVGQDDLVSLARRTRFTGCRPPSLDSPEEEGAYAKVVVASSKVMEAFNEFAVTMEDRKLTLRNESEVEKGRVEVRRLTEELRAAKEEARKKTGEAMILRDEWQRARQERAVFKTEVAALKTKVVELEADHDWDIRRDGLKKEMSAEIQLHEVVANLDLLNEINDEGLIIEDEIAHLKEMEKDCEAVASLATVPDWSVAGLDVPQVSEDSVVNNEAVDLSSDEGASSWKSFARRPDFLVLPLAERGKDLGGENVAVRTSSNSLNGSEGRDHPSKKAKVTGADHHPGV</sequence>
<evidence type="ECO:0000256" key="2">
    <source>
        <dbReference type="SAM" id="MobiDB-lite"/>
    </source>
</evidence>
<evidence type="ECO:0000313" key="3">
    <source>
        <dbReference type="EMBL" id="KAF3518623.1"/>
    </source>
</evidence>
<name>A0ABQ7AX94_BRACR</name>
<keyword evidence="4" id="KW-1185">Reference proteome</keyword>
<evidence type="ECO:0000313" key="4">
    <source>
        <dbReference type="Proteomes" id="UP000266723"/>
    </source>
</evidence>
<evidence type="ECO:0000256" key="1">
    <source>
        <dbReference type="SAM" id="Coils"/>
    </source>
</evidence>
<feature type="compositionally biased region" description="Basic and acidic residues" evidence="2">
    <location>
        <begin position="27"/>
        <end position="42"/>
    </location>
</feature>
<feature type="compositionally biased region" description="Acidic residues" evidence="2">
    <location>
        <begin position="43"/>
        <end position="58"/>
    </location>
</feature>
<keyword evidence="1" id="KW-0175">Coiled coil</keyword>
<feature type="region of interest" description="Disordered" evidence="2">
    <location>
        <begin position="410"/>
        <end position="451"/>
    </location>
</feature>
<feature type="region of interest" description="Disordered" evidence="2">
    <location>
        <begin position="27"/>
        <end position="58"/>
    </location>
</feature>
<feature type="compositionally biased region" description="Basic residues" evidence="2">
    <location>
        <begin position="430"/>
        <end position="440"/>
    </location>
</feature>
<comment type="caution">
    <text evidence="3">The sequence shown here is derived from an EMBL/GenBank/DDBJ whole genome shotgun (WGS) entry which is preliminary data.</text>
</comment>
<accession>A0ABQ7AX94</accession>